<dbReference type="EMBL" id="HBIB01025599">
    <property type="protein sequence ID" value="CAE0254385.1"/>
    <property type="molecule type" value="Transcribed_RNA"/>
</dbReference>
<evidence type="ECO:0000256" key="1">
    <source>
        <dbReference type="SAM" id="MobiDB-lite"/>
    </source>
</evidence>
<feature type="compositionally biased region" description="Low complexity" evidence="1">
    <location>
        <begin position="114"/>
        <end position="130"/>
    </location>
</feature>
<evidence type="ECO:0000313" key="2">
    <source>
        <dbReference type="EMBL" id="CAE0254385.1"/>
    </source>
</evidence>
<feature type="compositionally biased region" description="Low complexity" evidence="1">
    <location>
        <begin position="145"/>
        <end position="157"/>
    </location>
</feature>
<sequence length="259" mass="27290">MSDSMWRGGGDDDEGEKEEEEGEEYLSGTFRPHHHRSVSLDESGEEGKREEGRGERKGEKEEGDGRYDPTPHPPPEGDHAFNIEEDSLDVDRSEEGVVPAHAFFRMRGGQRRVPSTSLLHPSSSTTSTSHFNAGVNSKKRGGNASKRSTSPSSHPSSITVKAGRGGGRGGSKPFTSTSTSTSAPLPQRHRVGKSYDVVLKEMEHLVKAGAASKVRREREVERAKSARSGGGVEGRSGAVYHLSARGGGGSGGGGGGGGG</sequence>
<accession>A0A7S3GAI2</accession>
<feature type="compositionally biased region" description="Basic and acidic residues" evidence="1">
    <location>
        <begin position="214"/>
        <end position="224"/>
    </location>
</feature>
<feature type="compositionally biased region" description="Gly residues" evidence="1">
    <location>
        <begin position="245"/>
        <end position="259"/>
    </location>
</feature>
<proteinExistence type="predicted"/>
<protein>
    <submittedName>
        <fullName evidence="2">Uncharacterized protein</fullName>
    </submittedName>
</protein>
<dbReference type="AlphaFoldDB" id="A0A7S3GAI2"/>
<name>A0A7S3GAI2_9EUKA</name>
<organism evidence="2">
    <name type="scientific">Palpitomonas bilix</name>
    <dbReference type="NCBI Taxonomy" id="652834"/>
    <lineage>
        <taxon>Eukaryota</taxon>
        <taxon>Eukaryota incertae sedis</taxon>
    </lineage>
</organism>
<feature type="region of interest" description="Disordered" evidence="1">
    <location>
        <begin position="1"/>
        <end position="195"/>
    </location>
</feature>
<feature type="region of interest" description="Disordered" evidence="1">
    <location>
        <begin position="208"/>
        <end position="259"/>
    </location>
</feature>
<feature type="compositionally biased region" description="Acidic residues" evidence="1">
    <location>
        <begin position="11"/>
        <end position="24"/>
    </location>
</feature>
<feature type="compositionally biased region" description="Basic and acidic residues" evidence="1">
    <location>
        <begin position="45"/>
        <end position="82"/>
    </location>
</feature>
<reference evidence="2" key="1">
    <citation type="submission" date="2021-01" db="EMBL/GenBank/DDBJ databases">
        <authorList>
            <person name="Corre E."/>
            <person name="Pelletier E."/>
            <person name="Niang G."/>
            <person name="Scheremetjew M."/>
            <person name="Finn R."/>
            <person name="Kale V."/>
            <person name="Holt S."/>
            <person name="Cochrane G."/>
            <person name="Meng A."/>
            <person name="Brown T."/>
            <person name="Cohen L."/>
        </authorList>
    </citation>
    <scope>NUCLEOTIDE SEQUENCE</scope>
    <source>
        <strain evidence="2">NIES-2562</strain>
    </source>
</reference>
<gene>
    <name evidence="2" type="ORF">PBIL07802_LOCUS16629</name>
</gene>